<feature type="region of interest" description="Disordered" evidence="1">
    <location>
        <begin position="19"/>
        <end position="54"/>
    </location>
</feature>
<sequence length="69" mass="8081">NLCWHNSQTTIEALFASGRRPRGRRRGIARPQRARRVPHRHPEGSSTLNDEHAMRRHVPAACRAQRFWC</sequence>
<comment type="caution">
    <text evidence="2">The sequence shown here is derived from an EMBL/GenBank/DDBJ whole genome shotgun (WGS) entry which is preliminary data.</text>
</comment>
<evidence type="ECO:0000313" key="2">
    <source>
        <dbReference type="EMBL" id="KOO34949.1"/>
    </source>
</evidence>
<gene>
    <name evidence="2" type="ORF">Ctob_014754</name>
</gene>
<protein>
    <submittedName>
        <fullName evidence="2">Uncharacterized protein</fullName>
    </submittedName>
</protein>
<name>A0A0M0K836_9EUKA</name>
<evidence type="ECO:0000256" key="1">
    <source>
        <dbReference type="SAM" id="MobiDB-lite"/>
    </source>
</evidence>
<feature type="compositionally biased region" description="Basic residues" evidence="1">
    <location>
        <begin position="19"/>
        <end position="39"/>
    </location>
</feature>
<proteinExistence type="predicted"/>
<accession>A0A0M0K836</accession>
<evidence type="ECO:0000313" key="3">
    <source>
        <dbReference type="Proteomes" id="UP000037460"/>
    </source>
</evidence>
<keyword evidence="3" id="KW-1185">Reference proteome</keyword>
<organism evidence="2 3">
    <name type="scientific">Chrysochromulina tobinii</name>
    <dbReference type="NCBI Taxonomy" id="1460289"/>
    <lineage>
        <taxon>Eukaryota</taxon>
        <taxon>Haptista</taxon>
        <taxon>Haptophyta</taxon>
        <taxon>Prymnesiophyceae</taxon>
        <taxon>Prymnesiales</taxon>
        <taxon>Chrysochromulinaceae</taxon>
        <taxon>Chrysochromulina</taxon>
    </lineage>
</organism>
<reference evidence="3" key="1">
    <citation type="journal article" date="2015" name="PLoS Genet.">
        <title>Genome Sequence and Transcriptome Analyses of Chrysochromulina tobin: Metabolic Tools for Enhanced Algal Fitness in the Prominent Order Prymnesiales (Haptophyceae).</title>
        <authorList>
            <person name="Hovde B.T."/>
            <person name="Deodato C.R."/>
            <person name="Hunsperger H.M."/>
            <person name="Ryken S.A."/>
            <person name="Yost W."/>
            <person name="Jha R.K."/>
            <person name="Patterson J."/>
            <person name="Monnat R.J. Jr."/>
            <person name="Barlow S.B."/>
            <person name="Starkenburg S.R."/>
            <person name="Cattolico R.A."/>
        </authorList>
    </citation>
    <scope>NUCLEOTIDE SEQUENCE</scope>
    <source>
        <strain evidence="3">CCMP291</strain>
    </source>
</reference>
<feature type="non-terminal residue" evidence="2">
    <location>
        <position position="1"/>
    </location>
</feature>
<dbReference type="EMBL" id="JWZX01001036">
    <property type="protein sequence ID" value="KOO34949.1"/>
    <property type="molecule type" value="Genomic_DNA"/>
</dbReference>
<dbReference type="Proteomes" id="UP000037460">
    <property type="component" value="Unassembled WGS sequence"/>
</dbReference>
<dbReference type="AlphaFoldDB" id="A0A0M0K836"/>